<protein>
    <submittedName>
        <fullName evidence="2">Uncharacterized protein</fullName>
    </submittedName>
</protein>
<organism evidence="1 2">
    <name type="scientific">Panagrolaimus sp. ES5</name>
    <dbReference type="NCBI Taxonomy" id="591445"/>
    <lineage>
        <taxon>Eukaryota</taxon>
        <taxon>Metazoa</taxon>
        <taxon>Ecdysozoa</taxon>
        <taxon>Nematoda</taxon>
        <taxon>Chromadorea</taxon>
        <taxon>Rhabditida</taxon>
        <taxon>Tylenchina</taxon>
        <taxon>Panagrolaimomorpha</taxon>
        <taxon>Panagrolaimoidea</taxon>
        <taxon>Panagrolaimidae</taxon>
        <taxon>Panagrolaimus</taxon>
    </lineage>
</organism>
<name>A0AC34F9V9_9BILA</name>
<sequence>MNLCNIFGKLQYCINKDCMNNDDFKKVPIYGGNSASDYVGNYYGFDYMCNGDGNLRRLPYSYDCLKNKALIIGKDCDNFPTDCKGRKNENICFVTDAKAKCGSEANIYTNNSLSTVLCHSHPECCSNGSNIIKLSMGFLFILYVIQAASSFTINDL</sequence>
<reference evidence="2" key="1">
    <citation type="submission" date="2022-11" db="UniProtKB">
        <authorList>
            <consortium name="WormBaseParasite"/>
        </authorList>
    </citation>
    <scope>IDENTIFICATION</scope>
</reference>
<accession>A0AC34F9V9</accession>
<dbReference type="Proteomes" id="UP000887579">
    <property type="component" value="Unplaced"/>
</dbReference>
<dbReference type="WBParaSite" id="ES5_v2.g13913.t1">
    <property type="protein sequence ID" value="ES5_v2.g13913.t1"/>
    <property type="gene ID" value="ES5_v2.g13913"/>
</dbReference>
<evidence type="ECO:0000313" key="1">
    <source>
        <dbReference type="Proteomes" id="UP000887579"/>
    </source>
</evidence>
<evidence type="ECO:0000313" key="2">
    <source>
        <dbReference type="WBParaSite" id="ES5_v2.g13913.t1"/>
    </source>
</evidence>
<proteinExistence type="predicted"/>